<proteinExistence type="predicted"/>
<feature type="domain" description="Alpha/beta hydrolase fold-3" evidence="2">
    <location>
        <begin position="80"/>
        <end position="192"/>
    </location>
</feature>
<dbReference type="InterPro" id="IPR050300">
    <property type="entry name" value="GDXG_lipolytic_enzyme"/>
</dbReference>
<keyword evidence="1 3" id="KW-0378">Hydrolase</keyword>
<gene>
    <name evidence="3" type="ORF">E8L99_17600</name>
</gene>
<dbReference type="GO" id="GO:0016787">
    <property type="term" value="F:hydrolase activity"/>
    <property type="evidence" value="ECO:0007669"/>
    <property type="project" value="UniProtKB-KW"/>
</dbReference>
<dbReference type="Gene3D" id="3.40.50.1820">
    <property type="entry name" value="alpha/beta hydrolase"/>
    <property type="match status" value="1"/>
</dbReference>
<evidence type="ECO:0000256" key="1">
    <source>
        <dbReference type="ARBA" id="ARBA00022801"/>
    </source>
</evidence>
<evidence type="ECO:0000313" key="4">
    <source>
        <dbReference type="Proteomes" id="UP000298588"/>
    </source>
</evidence>
<dbReference type="AlphaFoldDB" id="A0A4D7QTY0"/>
<evidence type="ECO:0000313" key="3">
    <source>
        <dbReference type="EMBL" id="QCK87442.1"/>
    </source>
</evidence>
<sequence length="291" mass="31598">MGNDGPLWSGLTPEEHEFQYNPQAAFPNFKDAQAGRAAINEAALKALERQTDLAYGDHPLHRVDVYPATGGAAGPRPVHIFFHGGYWRAQDKQNFAFIARPLVAQGITTVIANYELCPASTLDGVANSAIAAVAWVHRNAASFGGDPSRITLSGHSAGAHLVAEAMAHDWAGAGISPWFIRGAVPISGIFDPRPVIGTTVNADVRLTEEIAARRDVERRKVTVACPTSIFVGGLEPWQWIDQSYRYGHHLHRSGVNPEVHVLPRWGHFDILGEFMEPSSPILNAVLRHATA</sequence>
<dbReference type="Pfam" id="PF07859">
    <property type="entry name" value="Abhydrolase_3"/>
    <property type="match status" value="1"/>
</dbReference>
<dbReference type="PROSITE" id="PS00122">
    <property type="entry name" value="CARBOXYLESTERASE_B_1"/>
    <property type="match status" value="1"/>
</dbReference>
<dbReference type="InterPro" id="IPR019826">
    <property type="entry name" value="Carboxylesterase_B_AS"/>
</dbReference>
<dbReference type="RefSeq" id="WP_137100771.1">
    <property type="nucleotide sequence ID" value="NZ_CP039865.1"/>
</dbReference>
<reference evidence="3 4" key="1">
    <citation type="submission" date="2019-04" db="EMBL/GenBank/DDBJ databases">
        <title>Phreatobacter aquaticus sp. nov.</title>
        <authorList>
            <person name="Choi A."/>
            <person name="Baek K."/>
        </authorList>
    </citation>
    <scope>NUCLEOTIDE SEQUENCE [LARGE SCALE GENOMIC DNA]</scope>
    <source>
        <strain evidence="3 4">NMCR1094</strain>
    </source>
</reference>
<protein>
    <submittedName>
        <fullName evidence="3">Alpha/beta hydrolase</fullName>
    </submittedName>
</protein>
<dbReference type="EMBL" id="CP039865">
    <property type="protein sequence ID" value="QCK87442.1"/>
    <property type="molecule type" value="Genomic_DNA"/>
</dbReference>
<dbReference type="KEGG" id="paqt:E8L99_17600"/>
<keyword evidence="4" id="KW-1185">Reference proteome</keyword>
<dbReference type="SUPFAM" id="SSF53474">
    <property type="entry name" value="alpha/beta-Hydrolases"/>
    <property type="match status" value="1"/>
</dbReference>
<organism evidence="3 4">
    <name type="scientific">Phreatobacter aquaticus</name>
    <dbReference type="NCBI Taxonomy" id="2570229"/>
    <lineage>
        <taxon>Bacteria</taxon>
        <taxon>Pseudomonadati</taxon>
        <taxon>Pseudomonadota</taxon>
        <taxon>Alphaproteobacteria</taxon>
        <taxon>Hyphomicrobiales</taxon>
        <taxon>Phreatobacteraceae</taxon>
        <taxon>Phreatobacter</taxon>
    </lineage>
</organism>
<dbReference type="PANTHER" id="PTHR48081">
    <property type="entry name" value="AB HYDROLASE SUPERFAMILY PROTEIN C4A8.06C"/>
    <property type="match status" value="1"/>
</dbReference>
<accession>A0A4D7QTY0</accession>
<dbReference type="OrthoDB" id="9771666at2"/>
<dbReference type="InterPro" id="IPR029058">
    <property type="entry name" value="AB_hydrolase_fold"/>
</dbReference>
<name>A0A4D7QTY0_9HYPH</name>
<dbReference type="InterPro" id="IPR013094">
    <property type="entry name" value="AB_hydrolase_3"/>
</dbReference>
<evidence type="ECO:0000259" key="2">
    <source>
        <dbReference type="Pfam" id="PF07859"/>
    </source>
</evidence>
<dbReference type="PANTHER" id="PTHR48081:SF33">
    <property type="entry name" value="KYNURENINE FORMAMIDASE"/>
    <property type="match status" value="1"/>
</dbReference>
<dbReference type="Proteomes" id="UP000298588">
    <property type="component" value="Chromosome"/>
</dbReference>